<dbReference type="EMBL" id="JAPXFL010000001">
    <property type="protein sequence ID" value="KAK9512851.1"/>
    <property type="molecule type" value="Genomic_DNA"/>
</dbReference>
<evidence type="ECO:0000313" key="2">
    <source>
        <dbReference type="Proteomes" id="UP001461498"/>
    </source>
</evidence>
<dbReference type="Proteomes" id="UP001461498">
    <property type="component" value="Unassembled WGS sequence"/>
</dbReference>
<protein>
    <submittedName>
        <fullName evidence="1">Uncharacterized protein</fullName>
    </submittedName>
</protein>
<reference evidence="1 2" key="1">
    <citation type="submission" date="2022-12" db="EMBL/GenBank/DDBJ databases">
        <title>Chromosome-level genome assembly of true bugs.</title>
        <authorList>
            <person name="Ma L."/>
            <person name="Li H."/>
        </authorList>
    </citation>
    <scope>NUCLEOTIDE SEQUENCE [LARGE SCALE GENOMIC DNA]</scope>
    <source>
        <strain evidence="1">Lab_2022b</strain>
    </source>
</reference>
<gene>
    <name evidence="1" type="ORF">O3M35_001177</name>
</gene>
<proteinExistence type="predicted"/>
<keyword evidence="2" id="KW-1185">Reference proteome</keyword>
<organism evidence="1 2">
    <name type="scientific">Rhynocoris fuscipes</name>
    <dbReference type="NCBI Taxonomy" id="488301"/>
    <lineage>
        <taxon>Eukaryota</taxon>
        <taxon>Metazoa</taxon>
        <taxon>Ecdysozoa</taxon>
        <taxon>Arthropoda</taxon>
        <taxon>Hexapoda</taxon>
        <taxon>Insecta</taxon>
        <taxon>Pterygota</taxon>
        <taxon>Neoptera</taxon>
        <taxon>Paraneoptera</taxon>
        <taxon>Hemiptera</taxon>
        <taxon>Heteroptera</taxon>
        <taxon>Panheteroptera</taxon>
        <taxon>Cimicomorpha</taxon>
        <taxon>Reduviidae</taxon>
        <taxon>Harpactorinae</taxon>
        <taxon>Harpactorini</taxon>
        <taxon>Rhynocoris</taxon>
    </lineage>
</organism>
<comment type="caution">
    <text evidence="1">The sequence shown here is derived from an EMBL/GenBank/DDBJ whole genome shotgun (WGS) entry which is preliminary data.</text>
</comment>
<evidence type="ECO:0000313" key="1">
    <source>
        <dbReference type="EMBL" id="KAK9512851.1"/>
    </source>
</evidence>
<accession>A0AAW1DQ26</accession>
<name>A0AAW1DQ26_9HEMI</name>
<sequence length="52" mass="6323">MCWPHQIFFKLKNLIWPTHDFLEHLFNYKIFVGSSYVISCYSYVLSCHHIIC</sequence>
<dbReference type="AlphaFoldDB" id="A0AAW1DQ26"/>